<gene>
    <name evidence="1" type="ORF">SV7mr_25930</name>
</gene>
<organism evidence="1 2">
    <name type="scientific">Stieleria bergensis</name>
    <dbReference type="NCBI Taxonomy" id="2528025"/>
    <lineage>
        <taxon>Bacteria</taxon>
        <taxon>Pseudomonadati</taxon>
        <taxon>Planctomycetota</taxon>
        <taxon>Planctomycetia</taxon>
        <taxon>Pirellulales</taxon>
        <taxon>Pirellulaceae</taxon>
        <taxon>Stieleria</taxon>
    </lineage>
</organism>
<name>A0A517SVC3_9BACT</name>
<evidence type="ECO:0000313" key="1">
    <source>
        <dbReference type="EMBL" id="QDT60076.1"/>
    </source>
</evidence>
<proteinExistence type="predicted"/>
<dbReference type="EMBL" id="CP036272">
    <property type="protein sequence ID" value="QDT60076.1"/>
    <property type="molecule type" value="Genomic_DNA"/>
</dbReference>
<sequence>MRCIHLRIAAVDCFAWNVHQHDFVAGPLSALLELSFTLQDIRDGNDVDEYLVCDGLTSFRRMCRRNFRQRRASY</sequence>
<evidence type="ECO:0000313" key="2">
    <source>
        <dbReference type="Proteomes" id="UP000315003"/>
    </source>
</evidence>
<accession>A0A517SVC3</accession>
<dbReference type="Proteomes" id="UP000315003">
    <property type="component" value="Chromosome"/>
</dbReference>
<dbReference type="AlphaFoldDB" id="A0A517SVC3"/>
<protein>
    <submittedName>
        <fullName evidence="1">Uncharacterized protein</fullName>
    </submittedName>
</protein>
<keyword evidence="2" id="KW-1185">Reference proteome</keyword>
<reference evidence="1 2" key="1">
    <citation type="submission" date="2019-02" db="EMBL/GenBank/DDBJ databases">
        <title>Deep-cultivation of Planctomycetes and their phenomic and genomic characterization uncovers novel biology.</title>
        <authorList>
            <person name="Wiegand S."/>
            <person name="Jogler M."/>
            <person name="Boedeker C."/>
            <person name="Pinto D."/>
            <person name="Vollmers J."/>
            <person name="Rivas-Marin E."/>
            <person name="Kohn T."/>
            <person name="Peeters S.H."/>
            <person name="Heuer A."/>
            <person name="Rast P."/>
            <person name="Oberbeckmann S."/>
            <person name="Bunk B."/>
            <person name="Jeske O."/>
            <person name="Meyerdierks A."/>
            <person name="Storesund J.E."/>
            <person name="Kallscheuer N."/>
            <person name="Luecker S."/>
            <person name="Lage O.M."/>
            <person name="Pohl T."/>
            <person name="Merkel B.J."/>
            <person name="Hornburger P."/>
            <person name="Mueller R.-W."/>
            <person name="Bruemmer F."/>
            <person name="Labrenz M."/>
            <person name="Spormann A.M."/>
            <person name="Op den Camp H."/>
            <person name="Overmann J."/>
            <person name="Amann R."/>
            <person name="Jetten M.S.M."/>
            <person name="Mascher T."/>
            <person name="Medema M.H."/>
            <person name="Devos D.P."/>
            <person name="Kaster A.-K."/>
            <person name="Ovreas L."/>
            <person name="Rohde M."/>
            <person name="Galperin M.Y."/>
            <person name="Jogler C."/>
        </authorList>
    </citation>
    <scope>NUCLEOTIDE SEQUENCE [LARGE SCALE GENOMIC DNA]</scope>
    <source>
        <strain evidence="1 2">SV_7m_r</strain>
    </source>
</reference>
<dbReference type="RefSeq" id="WP_145272337.1">
    <property type="nucleotide sequence ID" value="NZ_CP036272.1"/>
</dbReference>